<gene>
    <name evidence="3" type="ORF">E6K81_01825</name>
</gene>
<dbReference type="GO" id="GO:0046872">
    <property type="term" value="F:metal ion binding"/>
    <property type="evidence" value="ECO:0007669"/>
    <property type="project" value="UniProtKB-KW"/>
</dbReference>
<reference evidence="3 4" key="1">
    <citation type="journal article" date="2019" name="Nat. Microbiol.">
        <title>Mediterranean grassland soil C-N compound turnover is dependent on rainfall and depth, and is mediated by genomically divergent microorganisms.</title>
        <authorList>
            <person name="Diamond S."/>
            <person name="Andeer P.F."/>
            <person name="Li Z."/>
            <person name="Crits-Christoph A."/>
            <person name="Burstein D."/>
            <person name="Anantharaman K."/>
            <person name="Lane K.R."/>
            <person name="Thomas B.C."/>
            <person name="Pan C."/>
            <person name="Northen T.R."/>
            <person name="Banfield J.F."/>
        </authorList>
    </citation>
    <scope>NUCLEOTIDE SEQUENCE [LARGE SCALE GENOMIC DNA]</scope>
    <source>
        <strain evidence="3">WS_11</strain>
    </source>
</reference>
<dbReference type="PROSITE" id="PS01047">
    <property type="entry name" value="HMA_1"/>
    <property type="match status" value="1"/>
</dbReference>
<keyword evidence="1" id="KW-0479">Metal-binding</keyword>
<dbReference type="InterPro" id="IPR006121">
    <property type="entry name" value="HMA_dom"/>
</dbReference>
<comment type="caution">
    <text evidence="3">The sequence shown here is derived from an EMBL/GenBank/DDBJ whole genome shotgun (WGS) entry which is preliminary data.</text>
</comment>
<accession>A0A538UDM5</accession>
<name>A0A538UDM5_UNCEI</name>
<dbReference type="Proteomes" id="UP000319771">
    <property type="component" value="Unassembled WGS sequence"/>
</dbReference>
<sequence length="115" mass="11836">MKRDPLNLVALIAGLLVLAVAGPLIARQLRSLPRHALAARAGERAVTLEVGGMTCSACAASIRSSLTQLPGVSTVSVQLEQRRAYILCDPTVADTALVAAVHRAGPGFLAAVAAR</sequence>
<dbReference type="InterPro" id="IPR017969">
    <property type="entry name" value="Heavy-metal-associated_CS"/>
</dbReference>
<dbReference type="Gene3D" id="3.30.70.100">
    <property type="match status" value="1"/>
</dbReference>
<evidence type="ECO:0000313" key="4">
    <source>
        <dbReference type="Proteomes" id="UP000319771"/>
    </source>
</evidence>
<protein>
    <submittedName>
        <fullName evidence="3">Heavy-metal-associated domain-containing protein</fullName>
    </submittedName>
</protein>
<evidence type="ECO:0000259" key="2">
    <source>
        <dbReference type="PROSITE" id="PS50846"/>
    </source>
</evidence>
<dbReference type="InterPro" id="IPR036163">
    <property type="entry name" value="HMA_dom_sf"/>
</dbReference>
<organism evidence="3 4">
    <name type="scientific">Eiseniibacteriota bacterium</name>
    <dbReference type="NCBI Taxonomy" id="2212470"/>
    <lineage>
        <taxon>Bacteria</taxon>
        <taxon>Candidatus Eiseniibacteriota</taxon>
    </lineage>
</organism>
<dbReference type="FunFam" id="3.30.70.100:FF:000001">
    <property type="entry name" value="ATPase copper transporting beta"/>
    <property type="match status" value="1"/>
</dbReference>
<dbReference type="Pfam" id="PF00403">
    <property type="entry name" value="HMA"/>
    <property type="match status" value="1"/>
</dbReference>
<evidence type="ECO:0000256" key="1">
    <source>
        <dbReference type="ARBA" id="ARBA00022723"/>
    </source>
</evidence>
<proteinExistence type="predicted"/>
<dbReference type="SUPFAM" id="SSF55008">
    <property type="entry name" value="HMA, heavy metal-associated domain"/>
    <property type="match status" value="1"/>
</dbReference>
<feature type="domain" description="HMA" evidence="2">
    <location>
        <begin position="44"/>
        <end position="109"/>
    </location>
</feature>
<evidence type="ECO:0000313" key="3">
    <source>
        <dbReference type="EMBL" id="TMQ74001.1"/>
    </source>
</evidence>
<dbReference type="CDD" id="cd00371">
    <property type="entry name" value="HMA"/>
    <property type="match status" value="1"/>
</dbReference>
<dbReference type="PROSITE" id="PS50846">
    <property type="entry name" value="HMA_2"/>
    <property type="match status" value="1"/>
</dbReference>
<dbReference type="EMBL" id="VBPB01000023">
    <property type="protein sequence ID" value="TMQ74001.1"/>
    <property type="molecule type" value="Genomic_DNA"/>
</dbReference>
<dbReference type="AlphaFoldDB" id="A0A538UDM5"/>